<dbReference type="SUPFAM" id="SSF51905">
    <property type="entry name" value="FAD/NAD(P)-binding domain"/>
    <property type="match status" value="1"/>
</dbReference>
<dbReference type="Pfam" id="PF01593">
    <property type="entry name" value="Amino_oxidase"/>
    <property type="match status" value="1"/>
</dbReference>
<dbReference type="CTD" id="196743"/>
<dbReference type="Proteomes" id="UP000515152">
    <property type="component" value="Chromosome 13"/>
</dbReference>
<dbReference type="AlphaFoldDB" id="A0A6P3WF06"/>
<dbReference type="KEGG" id="char:105912519"/>
<dbReference type="OrthoDB" id="2019015at2759"/>
<dbReference type="Gene3D" id="3.90.660.10">
    <property type="match status" value="1"/>
</dbReference>
<dbReference type="GeneID" id="105912519"/>
<comment type="cofactor">
    <cofactor evidence="1">
        <name>FAD</name>
        <dbReference type="ChEBI" id="CHEBI:57692"/>
    </cofactor>
</comment>
<dbReference type="InterPro" id="IPR050281">
    <property type="entry name" value="Flavin_monoamine_oxidase"/>
</dbReference>
<protein>
    <submittedName>
        <fullName evidence="10">Peroxisomal N(1)-acetyl-spermine/spermidine oxidase</fullName>
    </submittedName>
</protein>
<organism evidence="9 10">
    <name type="scientific">Clupea harengus</name>
    <name type="common">Atlantic herring</name>
    <dbReference type="NCBI Taxonomy" id="7950"/>
    <lineage>
        <taxon>Eukaryota</taxon>
        <taxon>Metazoa</taxon>
        <taxon>Chordata</taxon>
        <taxon>Craniata</taxon>
        <taxon>Vertebrata</taxon>
        <taxon>Euteleostomi</taxon>
        <taxon>Actinopterygii</taxon>
        <taxon>Neopterygii</taxon>
        <taxon>Teleostei</taxon>
        <taxon>Clupei</taxon>
        <taxon>Clupeiformes</taxon>
        <taxon>Clupeoidei</taxon>
        <taxon>Clupeidae</taxon>
        <taxon>Clupea</taxon>
    </lineage>
</organism>
<dbReference type="PANTHER" id="PTHR10742">
    <property type="entry name" value="FLAVIN MONOAMINE OXIDASE"/>
    <property type="match status" value="1"/>
</dbReference>
<keyword evidence="9" id="KW-1185">Reference proteome</keyword>
<evidence type="ECO:0000256" key="7">
    <source>
        <dbReference type="ARBA" id="ARBA00023002"/>
    </source>
</evidence>
<proteinExistence type="inferred from homology"/>
<gene>
    <name evidence="10" type="primary">paox</name>
</gene>
<evidence type="ECO:0000256" key="6">
    <source>
        <dbReference type="ARBA" id="ARBA00022827"/>
    </source>
</evidence>
<keyword evidence="5" id="KW-0285">Flavoprotein</keyword>
<accession>A0A6P3WF06</accession>
<name>A0A6P3WF06_CLUHA</name>
<evidence type="ECO:0000259" key="8">
    <source>
        <dbReference type="Pfam" id="PF01593"/>
    </source>
</evidence>
<evidence type="ECO:0000256" key="2">
    <source>
        <dbReference type="ARBA" id="ARBA00004496"/>
    </source>
</evidence>
<evidence type="ECO:0000256" key="4">
    <source>
        <dbReference type="ARBA" id="ARBA00022490"/>
    </source>
</evidence>
<evidence type="ECO:0000256" key="3">
    <source>
        <dbReference type="ARBA" id="ARBA00005995"/>
    </source>
</evidence>
<keyword evidence="4" id="KW-0963">Cytoplasm</keyword>
<keyword evidence="7" id="KW-0560">Oxidoreductase</keyword>
<sequence>MAPLRSLDAKIVIVGCGISGIGAALKLVKFGFRNVRIIEATGRSGGRIQTGRLGSNVVEIGANWIHGPSQENPVFRLACHYNLLDPESMTEENQALDVGGHPPFVPSFLRSSGGTVPAELLAPAVELFSRVLERSQDFSAGGGEPVASVGGFVRAELPRLAEAEWGAEAGLRELRIALVSTLLKVECCVSGTHSMDEVGLGAFGLYRTLPGLDCTFPRGFDGLIDCLMRELPEGVVSYNTPVRCIHWSDGREAGNTHTYTHPVRVECINGDMFPADHVIVTLPLGYMKKHHSTLLSPAPPLHKLHSIQRMGFGTNNKIFLEFQQPFWEPQTEAIYLLWEDEAHLVDTVPNIHTHWVRKLFGFTVLKPTERYGHVLCGWIAGHESEYMESLSETEVLNTVTQVLRRFTGIPTLSPCRMLRSQWFSDRFTCGSYSYPATGCSARDIQHLAEPLPPEHTQSRPLQVLFAGEATHGSFFSTVHGALLTGWREAERLITHYSHSSSSSSSSPPLSSKL</sequence>
<comment type="subcellular location">
    <subcellularLocation>
        <location evidence="2">Cytoplasm</location>
    </subcellularLocation>
</comment>
<dbReference type="RefSeq" id="XP_012696952.2">
    <property type="nucleotide sequence ID" value="XM_012841498.3"/>
</dbReference>
<dbReference type="GO" id="GO:0046592">
    <property type="term" value="F:polyamine oxidase activity"/>
    <property type="evidence" value="ECO:0007669"/>
    <property type="project" value="TreeGrafter"/>
</dbReference>
<evidence type="ECO:0000256" key="5">
    <source>
        <dbReference type="ARBA" id="ARBA00022630"/>
    </source>
</evidence>
<evidence type="ECO:0000313" key="9">
    <source>
        <dbReference type="Proteomes" id="UP000515152"/>
    </source>
</evidence>
<dbReference type="InterPro" id="IPR002937">
    <property type="entry name" value="Amino_oxidase"/>
</dbReference>
<dbReference type="InterPro" id="IPR036188">
    <property type="entry name" value="FAD/NAD-bd_sf"/>
</dbReference>
<evidence type="ECO:0000256" key="1">
    <source>
        <dbReference type="ARBA" id="ARBA00001974"/>
    </source>
</evidence>
<dbReference type="GO" id="GO:0005737">
    <property type="term" value="C:cytoplasm"/>
    <property type="evidence" value="ECO:0007669"/>
    <property type="project" value="UniProtKB-SubCell"/>
</dbReference>
<feature type="domain" description="Amine oxidase" evidence="8">
    <location>
        <begin position="18"/>
        <end position="493"/>
    </location>
</feature>
<comment type="similarity">
    <text evidence="3">Belongs to the flavin monoamine oxidase family.</text>
</comment>
<reference evidence="10" key="1">
    <citation type="submission" date="2025-08" db="UniProtKB">
        <authorList>
            <consortium name="RefSeq"/>
        </authorList>
    </citation>
    <scope>IDENTIFICATION</scope>
</reference>
<evidence type="ECO:0000313" key="10">
    <source>
        <dbReference type="RefSeq" id="XP_012696952.2"/>
    </source>
</evidence>
<dbReference type="SUPFAM" id="SSF54373">
    <property type="entry name" value="FAD-linked reductases, C-terminal domain"/>
    <property type="match status" value="1"/>
</dbReference>
<keyword evidence="6" id="KW-0274">FAD</keyword>
<dbReference type="GO" id="GO:0046203">
    <property type="term" value="P:spermidine catabolic process"/>
    <property type="evidence" value="ECO:0007669"/>
    <property type="project" value="TreeGrafter"/>
</dbReference>
<dbReference type="Gene3D" id="3.50.50.60">
    <property type="entry name" value="FAD/NAD(P)-binding domain"/>
    <property type="match status" value="1"/>
</dbReference>
<dbReference type="PANTHER" id="PTHR10742:SF405">
    <property type="entry name" value="PEROXISOMAL N(1)-ACETYL-SPERMINE_SPERMIDINE OXIDASE"/>
    <property type="match status" value="1"/>
</dbReference>